<feature type="compositionally biased region" description="Basic and acidic residues" evidence="1">
    <location>
        <begin position="256"/>
        <end position="270"/>
    </location>
</feature>
<dbReference type="GeneID" id="76152207"/>
<dbReference type="Proteomes" id="UP001204833">
    <property type="component" value="Unassembled WGS sequence"/>
</dbReference>
<proteinExistence type="predicted"/>
<dbReference type="PANTHER" id="PTHR16469:SF51">
    <property type="entry name" value="TRANSCRIPTION FACTOR TAU 55 KDA SUBUNIT"/>
    <property type="match status" value="1"/>
</dbReference>
<protein>
    <submittedName>
        <fullName evidence="2">TFC7</fullName>
    </submittedName>
</protein>
<name>A0AAD5BBT1_9ASCO</name>
<sequence>MTIKEIYIARHGYRMNWLPPPHPPNPTGVPSDPPLAPHGVDQAKELAAFLSSLPTKDQPQFIMTSPFYRCVETAQPIAQTLDLKVHLDRGVGEWFKKGRKIVPEPADYGDLTKFFSQVLDKEEVWPRDRLGVVPNLEGETGEEIYSRATQFWHKFIPIFEKEYPDIENILIVTHAATKIALGSVLLKLGSVTSPIDGEETMLRAGACSLSKYVRITDDANDFDWKLVMNGNCEFLTKGEEMNWDFTTGVEAGSAEDIARRKKEAEAKEKQQQSQSQEEGPRGGNGKKSSTGLEGEVPVTEAATGVSETDNMDEYETFYITVDLPNVPKRIDEEDFTIDRSKTRKTPRFKHNVLKPSARLQMTSLGDESPLVKISNNTSNTPNASHGVAVVARDISHQSTATTVTGTSEGRSSKAGKQNNSIIDASTLIDGRIFETNWHKLTGSELIFDDYGELIGRVKEHLTCNDKVKFTPIKKTSYNDGVSVDFVDFEEEDPIGDDSTVKKSDRNSNSKPSPFLRNAIKVAKRKEYS</sequence>
<organism evidence="2 3">
    <name type="scientific">Candida theae</name>
    <dbReference type="NCBI Taxonomy" id="1198502"/>
    <lineage>
        <taxon>Eukaryota</taxon>
        <taxon>Fungi</taxon>
        <taxon>Dikarya</taxon>
        <taxon>Ascomycota</taxon>
        <taxon>Saccharomycotina</taxon>
        <taxon>Pichiomycetes</taxon>
        <taxon>Debaryomycetaceae</taxon>
        <taxon>Candida/Lodderomyces clade</taxon>
        <taxon>Candida</taxon>
    </lineage>
</organism>
<dbReference type="InterPro" id="IPR051710">
    <property type="entry name" value="Phosphatase_SH3-domain"/>
</dbReference>
<dbReference type="GO" id="GO:0016791">
    <property type="term" value="F:phosphatase activity"/>
    <property type="evidence" value="ECO:0007669"/>
    <property type="project" value="UniProtKB-ARBA"/>
</dbReference>
<dbReference type="FunFam" id="3.40.50.1240:FF:000034">
    <property type="entry name" value="Transcription factor TFIIIC subunit"/>
    <property type="match status" value="1"/>
</dbReference>
<dbReference type="EMBL" id="JAIHNG010000148">
    <property type="protein sequence ID" value="KAI5952158.1"/>
    <property type="molecule type" value="Genomic_DNA"/>
</dbReference>
<gene>
    <name evidence="2" type="ORF">KGF57_004163</name>
</gene>
<keyword evidence="3" id="KW-1185">Reference proteome</keyword>
<dbReference type="Gene3D" id="3.40.50.1240">
    <property type="entry name" value="Phosphoglycerate mutase-like"/>
    <property type="match status" value="1"/>
</dbReference>
<evidence type="ECO:0000313" key="3">
    <source>
        <dbReference type="Proteomes" id="UP001204833"/>
    </source>
</evidence>
<dbReference type="RefSeq" id="XP_051607360.1">
    <property type="nucleotide sequence ID" value="XM_051753643.1"/>
</dbReference>
<reference evidence="2 3" key="1">
    <citation type="journal article" date="2022" name="DNA Res.">
        <title>Genome analysis of five recently described species of the CUG-Ser clade uncovers Candida theae as a new hybrid lineage with pathogenic potential in the Candida parapsilosis species complex.</title>
        <authorList>
            <person name="Mixao V."/>
            <person name="Del Olmo V."/>
            <person name="Hegedusova E."/>
            <person name="Saus E."/>
            <person name="Pryszcz L."/>
            <person name="Cillingova A."/>
            <person name="Nosek J."/>
            <person name="Gabaldon T."/>
        </authorList>
    </citation>
    <scope>NUCLEOTIDE SEQUENCE [LARGE SCALE GENOMIC DNA]</scope>
    <source>
        <strain evidence="2 3">CBS 12239</strain>
    </source>
</reference>
<dbReference type="AlphaFoldDB" id="A0AAD5BBT1"/>
<feature type="region of interest" description="Disordered" evidence="1">
    <location>
        <begin position="491"/>
        <end position="515"/>
    </location>
</feature>
<dbReference type="InterPro" id="IPR013078">
    <property type="entry name" value="His_Pase_superF_clade-1"/>
</dbReference>
<dbReference type="SUPFAM" id="SSF53254">
    <property type="entry name" value="Phosphoglycerate mutase-like"/>
    <property type="match status" value="1"/>
</dbReference>
<comment type="caution">
    <text evidence="2">The sequence shown here is derived from an EMBL/GenBank/DDBJ whole genome shotgun (WGS) entry which is preliminary data.</text>
</comment>
<dbReference type="Pfam" id="PF00300">
    <property type="entry name" value="His_Phos_1"/>
    <property type="match status" value="1"/>
</dbReference>
<dbReference type="PANTHER" id="PTHR16469">
    <property type="entry name" value="UBIQUITIN-ASSOCIATED AND SH3 DOMAIN-CONTAINING BA-RELATED"/>
    <property type="match status" value="1"/>
</dbReference>
<dbReference type="PIRSF" id="PIRSF036802">
    <property type="entry name" value="Tau55_TFC7"/>
    <property type="match status" value="1"/>
</dbReference>
<dbReference type="SMART" id="SM00855">
    <property type="entry name" value="PGAM"/>
    <property type="match status" value="1"/>
</dbReference>
<feature type="compositionally biased region" description="Basic and acidic residues" evidence="1">
    <location>
        <begin position="498"/>
        <end position="507"/>
    </location>
</feature>
<accession>A0AAD5BBT1</accession>
<evidence type="ECO:0000256" key="1">
    <source>
        <dbReference type="SAM" id="MobiDB-lite"/>
    </source>
</evidence>
<dbReference type="InterPro" id="IPR014623">
    <property type="entry name" value="Tfc7/tau55"/>
</dbReference>
<dbReference type="CDD" id="cd07067">
    <property type="entry name" value="HP_PGM_like"/>
    <property type="match status" value="1"/>
</dbReference>
<feature type="region of interest" description="Disordered" evidence="1">
    <location>
        <begin position="254"/>
        <end position="309"/>
    </location>
</feature>
<dbReference type="InterPro" id="IPR029033">
    <property type="entry name" value="His_PPase_superfam"/>
</dbReference>
<evidence type="ECO:0000313" key="2">
    <source>
        <dbReference type="EMBL" id="KAI5952158.1"/>
    </source>
</evidence>